<dbReference type="Proteomes" id="UP001372834">
    <property type="component" value="Unassembled WGS sequence"/>
</dbReference>
<dbReference type="Gene3D" id="1.10.510.10">
    <property type="entry name" value="Transferase(Phosphotransferase) domain 1"/>
    <property type="match status" value="1"/>
</dbReference>
<dbReference type="PRINTS" id="PR00109">
    <property type="entry name" value="TYRKINASE"/>
</dbReference>
<evidence type="ECO:0000256" key="22">
    <source>
        <dbReference type="SAM" id="Phobius"/>
    </source>
</evidence>
<keyword evidence="13" id="KW-0829">Tyrosine-protein kinase</keyword>
<dbReference type="InterPro" id="IPR000719">
    <property type="entry name" value="Prot_kinase_dom"/>
</dbReference>
<evidence type="ECO:0000256" key="9">
    <source>
        <dbReference type="ARBA" id="ARBA00022777"/>
    </source>
</evidence>
<feature type="region of interest" description="Disordered" evidence="21">
    <location>
        <begin position="390"/>
        <end position="422"/>
    </location>
</feature>
<dbReference type="SMART" id="SM00219">
    <property type="entry name" value="TyrKc"/>
    <property type="match status" value="1"/>
</dbReference>
<evidence type="ECO:0000256" key="18">
    <source>
        <dbReference type="ARBA" id="ARBA00051243"/>
    </source>
</evidence>
<dbReference type="FunFam" id="2.60.40.10:FF:000016">
    <property type="entry name" value="Fibroblast growth factor receptor"/>
    <property type="match status" value="1"/>
</dbReference>
<dbReference type="EC" id="2.7.10.1" evidence="2"/>
<dbReference type="EMBL" id="JAWJWE010000003">
    <property type="protein sequence ID" value="KAK6639142.1"/>
    <property type="molecule type" value="Genomic_DNA"/>
</dbReference>
<keyword evidence="17" id="KW-0393">Immunoglobulin domain</keyword>
<feature type="compositionally biased region" description="Polar residues" evidence="21">
    <location>
        <begin position="404"/>
        <end position="415"/>
    </location>
</feature>
<evidence type="ECO:0000256" key="17">
    <source>
        <dbReference type="ARBA" id="ARBA00023319"/>
    </source>
</evidence>
<accession>A0AAN8PX58</accession>
<reference evidence="25 26" key="1">
    <citation type="submission" date="2023-10" db="EMBL/GenBank/DDBJ databases">
        <title>Genomes of two closely related lineages of the louse Polyplax serrata with different host specificities.</title>
        <authorList>
            <person name="Martinu J."/>
            <person name="Tarabai H."/>
            <person name="Stefka J."/>
            <person name="Hypsa V."/>
        </authorList>
    </citation>
    <scope>NUCLEOTIDE SEQUENCE [LARGE SCALE GENOMIC DNA]</scope>
    <source>
        <strain evidence="25">HR10_N</strain>
    </source>
</reference>
<dbReference type="Gene3D" id="3.30.200.20">
    <property type="entry name" value="Phosphorylase Kinase, domain 1"/>
    <property type="match status" value="1"/>
</dbReference>
<protein>
    <recommendedName>
        <fullName evidence="2">receptor protein-tyrosine kinase</fullName>
        <ecNumber evidence="2">2.7.10.1</ecNumber>
    </recommendedName>
</protein>
<dbReference type="PIRSF" id="PIRSF000615">
    <property type="entry name" value="TyrPK_CSF1-R"/>
    <property type="match status" value="1"/>
</dbReference>
<comment type="function">
    <text evidence="19">Receptor for basic fibroblast growth factor.</text>
</comment>
<dbReference type="SUPFAM" id="SSF48726">
    <property type="entry name" value="Immunoglobulin"/>
    <property type="match status" value="6"/>
</dbReference>
<dbReference type="InterPro" id="IPR017441">
    <property type="entry name" value="Protein_kinase_ATP_BS"/>
</dbReference>
<dbReference type="AlphaFoldDB" id="A0AAN8PX58"/>
<organism evidence="25 26">
    <name type="scientific">Polyplax serrata</name>
    <name type="common">Common mouse louse</name>
    <dbReference type="NCBI Taxonomy" id="468196"/>
    <lineage>
        <taxon>Eukaryota</taxon>
        <taxon>Metazoa</taxon>
        <taxon>Ecdysozoa</taxon>
        <taxon>Arthropoda</taxon>
        <taxon>Hexapoda</taxon>
        <taxon>Insecta</taxon>
        <taxon>Pterygota</taxon>
        <taxon>Neoptera</taxon>
        <taxon>Paraneoptera</taxon>
        <taxon>Psocodea</taxon>
        <taxon>Troctomorpha</taxon>
        <taxon>Phthiraptera</taxon>
        <taxon>Anoplura</taxon>
        <taxon>Polyplacidae</taxon>
        <taxon>Polyplax</taxon>
    </lineage>
</organism>
<dbReference type="InterPro" id="IPR008266">
    <property type="entry name" value="Tyr_kinase_AS"/>
</dbReference>
<keyword evidence="10 20" id="KW-0067">ATP-binding</keyword>
<keyword evidence="6" id="KW-0732">Signal</keyword>
<dbReference type="InterPro" id="IPR011009">
    <property type="entry name" value="Kinase-like_dom_sf"/>
</dbReference>
<dbReference type="InterPro" id="IPR003599">
    <property type="entry name" value="Ig_sub"/>
</dbReference>
<evidence type="ECO:0000256" key="10">
    <source>
        <dbReference type="ARBA" id="ARBA00022840"/>
    </source>
</evidence>
<dbReference type="InterPro" id="IPR007110">
    <property type="entry name" value="Ig-like_dom"/>
</dbReference>
<comment type="subcellular location">
    <subcellularLocation>
        <location evidence="1">Membrane</location>
        <topology evidence="1">Single-pass membrane protein</topology>
    </subcellularLocation>
</comment>
<keyword evidence="4" id="KW-0808">Transferase</keyword>
<evidence type="ECO:0000256" key="1">
    <source>
        <dbReference type="ARBA" id="ARBA00004167"/>
    </source>
</evidence>
<dbReference type="Pfam" id="PF13927">
    <property type="entry name" value="Ig_3"/>
    <property type="match status" value="4"/>
</dbReference>
<evidence type="ECO:0000313" key="26">
    <source>
        <dbReference type="Proteomes" id="UP001372834"/>
    </source>
</evidence>
<evidence type="ECO:0000256" key="6">
    <source>
        <dbReference type="ARBA" id="ARBA00022729"/>
    </source>
</evidence>
<dbReference type="InterPro" id="IPR001245">
    <property type="entry name" value="Ser-Thr/Tyr_kinase_cat_dom"/>
</dbReference>
<dbReference type="InterPro" id="IPR013098">
    <property type="entry name" value="Ig_I-set"/>
</dbReference>
<evidence type="ECO:0000313" key="25">
    <source>
        <dbReference type="EMBL" id="KAK6639142.1"/>
    </source>
</evidence>
<feature type="region of interest" description="Disordered" evidence="21">
    <location>
        <begin position="128"/>
        <end position="147"/>
    </location>
</feature>
<feature type="domain" description="Ig-like" evidence="24">
    <location>
        <begin position="187"/>
        <end position="259"/>
    </location>
</feature>
<evidence type="ECO:0000259" key="23">
    <source>
        <dbReference type="PROSITE" id="PS50011"/>
    </source>
</evidence>
<keyword evidence="9" id="KW-0418">Kinase</keyword>
<evidence type="ECO:0000256" key="19">
    <source>
        <dbReference type="ARBA" id="ARBA00056965"/>
    </source>
</evidence>
<dbReference type="InterPro" id="IPR050122">
    <property type="entry name" value="RTK"/>
</dbReference>
<dbReference type="InterPro" id="IPR036179">
    <property type="entry name" value="Ig-like_dom_sf"/>
</dbReference>
<keyword evidence="14" id="KW-1015">Disulfide bond</keyword>
<evidence type="ECO:0000256" key="13">
    <source>
        <dbReference type="ARBA" id="ARBA00023137"/>
    </source>
</evidence>
<dbReference type="PANTHER" id="PTHR24416">
    <property type="entry name" value="TYROSINE-PROTEIN KINASE RECEPTOR"/>
    <property type="match status" value="1"/>
</dbReference>
<feature type="domain" description="Ig-like" evidence="24">
    <location>
        <begin position="287"/>
        <end position="378"/>
    </location>
</feature>
<dbReference type="PROSITE" id="PS50835">
    <property type="entry name" value="IG_LIKE"/>
    <property type="match status" value="5"/>
</dbReference>
<feature type="domain" description="Ig-like" evidence="24">
    <location>
        <begin position="611"/>
        <end position="701"/>
    </location>
</feature>
<keyword evidence="15" id="KW-0675">Receptor</keyword>
<feature type="transmembrane region" description="Helical" evidence="22">
    <location>
        <begin position="722"/>
        <end position="744"/>
    </location>
</feature>
<evidence type="ECO:0000259" key="24">
    <source>
        <dbReference type="PROSITE" id="PS50835"/>
    </source>
</evidence>
<gene>
    <name evidence="25" type="ORF">RUM43_007412</name>
</gene>
<dbReference type="FunFam" id="3.30.200.20:FF:000593">
    <property type="entry name" value="Predicted protein"/>
    <property type="match status" value="1"/>
</dbReference>
<dbReference type="GO" id="GO:0007169">
    <property type="term" value="P:cell surface receptor protein tyrosine kinase signaling pathway"/>
    <property type="evidence" value="ECO:0007669"/>
    <property type="project" value="TreeGrafter"/>
</dbReference>
<dbReference type="FunFam" id="2.60.40.10:FF:000020">
    <property type="entry name" value="Fibroblast growth factor receptor"/>
    <property type="match status" value="1"/>
</dbReference>
<dbReference type="Gene3D" id="2.60.40.10">
    <property type="entry name" value="Immunoglobulins"/>
    <property type="match status" value="6"/>
</dbReference>
<dbReference type="InterPro" id="IPR020635">
    <property type="entry name" value="Tyr_kinase_cat_dom"/>
</dbReference>
<evidence type="ECO:0000256" key="4">
    <source>
        <dbReference type="ARBA" id="ARBA00022679"/>
    </source>
</evidence>
<evidence type="ECO:0000256" key="20">
    <source>
        <dbReference type="PROSITE-ProRule" id="PRU10141"/>
    </source>
</evidence>
<feature type="binding site" evidence="20">
    <location>
        <position position="867"/>
    </location>
    <ligand>
        <name>ATP</name>
        <dbReference type="ChEBI" id="CHEBI:30616"/>
    </ligand>
</feature>
<feature type="domain" description="Protein kinase" evidence="23">
    <location>
        <begin position="833"/>
        <end position="1113"/>
    </location>
</feature>
<evidence type="ECO:0000256" key="11">
    <source>
        <dbReference type="ARBA" id="ARBA00022989"/>
    </source>
</evidence>
<dbReference type="PROSITE" id="PS00109">
    <property type="entry name" value="PROTEIN_KINASE_TYR"/>
    <property type="match status" value="1"/>
</dbReference>
<keyword evidence="3" id="KW-0597">Phosphoprotein</keyword>
<dbReference type="InterPro" id="IPR003598">
    <property type="entry name" value="Ig_sub2"/>
</dbReference>
<evidence type="ECO:0000256" key="15">
    <source>
        <dbReference type="ARBA" id="ARBA00023170"/>
    </source>
</evidence>
<dbReference type="SMART" id="SM00408">
    <property type="entry name" value="IGc2"/>
    <property type="match status" value="5"/>
</dbReference>
<dbReference type="FunFam" id="1.10.510.10:FF:000007">
    <property type="entry name" value="Fibroblast growth factor receptor"/>
    <property type="match status" value="1"/>
</dbReference>
<sequence>MSGIYILTDYSCLRPHRVLFLIRRRQWRPPRELCNEGFWTGLKEFPEKSHATTRQVDVGSSVKLKCNLSNIEPIYWYKDDIEIGDSHQRIKLGKFWLKIKSVKEIDSGKYSCRTNDASKTLILDVKPSAKRRSNRGREAGGHSEFSHKIREELPQSDSSVVLPEFQSASLEDIIRTQGKVDHSSDEPEIFYSNSSPRKIVRLTGSQFSLNCSQKNFQELNVTWLKEGESIVGNSELEEPEVPFLHFRDVVEEDSGNYTCILCDDRDCHHFGFEVHVLGESDDRLKEPLQQKDRPENVTILQGDSTTFKCTYKTQVPVRIVWIRGLLSETNAEELKLDFMPSAKDGQLTLKNVTHDCEGWYTCLTADGPQITAASAYLHVVDTLLPSMSLVEPSDSEDTEKEPEVQTTVGSFNSTESRTKPKFTKPDQMHKICVKPAGNMIKLKCPAEGNPFPNITWTKDGLPPTRHLGTIRYSRWSIVLEDLVTDDAGNYTCIVCNTEGCIDFTFNVDVMERFPHRPYIKEGYPKNQTVLVHSNVTFECEVYSDIEPFVQWLRIYSIPSTSDEIPNGTVIQVHSLDIPGVVGLRFTVCLDCGFLRKREREREREKVVHHRPILTEAPRNITAVLGENATFRCLILSHLHHHLVWVSKKVDEVDNLEEINNHTVKAGADILEIHNVTHEHEGWYTCIAGNSLGMTFASAYLRVVDKEEIKEEHLKARMTFSNYAVIAGSIVVMTILVVSFFLYFLKIKRTNKQKIAEAALIMNKKIIVVEKQCMSGDESNASEPLMMPVVKIEKQKLANLKTGNGSILGVSPGELITQYELPLDAAWEFPRHQLGLGKVLGEGAFGKVVKAEAQGIIKQGVTSVVAVKMLKEGYTDAEMMDLVSEMELMKMIGKHINIINLLGCCTQDGPLYVVVEYAPNGNLREYLRQHRPCSGYEPAIGTGMKERKTLTQKDLVSFAYQVARGMEYLASRKCIHRDLAARNVLVSDNNILKIADFGLARDVHCHYYYRKTTDGRLPVKWMAPEALFDRVYTSQSDVWSYGVLLWEIMTLGGTPYPSVPRVEKLFQLLRSGHRMEKPPCCSLEIYMLMRECWSYEPVARPTFWELVQSLDSILAQTANEEYLNLGLPQVETPESSPGNSDDESSFPSPAPLF</sequence>
<name>A0AAN8PX58_POLSC</name>
<dbReference type="PROSITE" id="PS50011">
    <property type="entry name" value="PROTEIN_KINASE_DOM"/>
    <property type="match status" value="1"/>
</dbReference>
<dbReference type="GO" id="GO:0004714">
    <property type="term" value="F:transmembrane receptor protein tyrosine kinase activity"/>
    <property type="evidence" value="ECO:0007669"/>
    <property type="project" value="UniProtKB-EC"/>
</dbReference>
<proteinExistence type="predicted"/>
<evidence type="ECO:0000256" key="16">
    <source>
        <dbReference type="ARBA" id="ARBA00023180"/>
    </source>
</evidence>
<dbReference type="GO" id="GO:0005886">
    <property type="term" value="C:plasma membrane"/>
    <property type="evidence" value="ECO:0007669"/>
    <property type="project" value="TreeGrafter"/>
</dbReference>
<feature type="domain" description="Ig-like" evidence="24">
    <location>
        <begin position="420"/>
        <end position="508"/>
    </location>
</feature>
<evidence type="ECO:0000256" key="21">
    <source>
        <dbReference type="SAM" id="MobiDB-lite"/>
    </source>
</evidence>
<dbReference type="Pfam" id="PF07714">
    <property type="entry name" value="PK_Tyr_Ser-Thr"/>
    <property type="match status" value="1"/>
</dbReference>
<comment type="catalytic activity">
    <reaction evidence="18">
        <text>L-tyrosyl-[protein] + ATP = O-phospho-L-tyrosyl-[protein] + ADP + H(+)</text>
        <dbReference type="Rhea" id="RHEA:10596"/>
        <dbReference type="Rhea" id="RHEA-COMP:10136"/>
        <dbReference type="Rhea" id="RHEA-COMP:20101"/>
        <dbReference type="ChEBI" id="CHEBI:15378"/>
        <dbReference type="ChEBI" id="CHEBI:30616"/>
        <dbReference type="ChEBI" id="CHEBI:46858"/>
        <dbReference type="ChEBI" id="CHEBI:61978"/>
        <dbReference type="ChEBI" id="CHEBI:456216"/>
        <dbReference type="EC" id="2.7.10.1"/>
    </reaction>
</comment>
<dbReference type="Pfam" id="PF07679">
    <property type="entry name" value="I-set"/>
    <property type="match status" value="1"/>
</dbReference>
<dbReference type="SUPFAM" id="SSF56112">
    <property type="entry name" value="Protein kinase-like (PK-like)"/>
    <property type="match status" value="1"/>
</dbReference>
<dbReference type="GO" id="GO:0005524">
    <property type="term" value="F:ATP binding"/>
    <property type="evidence" value="ECO:0007669"/>
    <property type="project" value="UniProtKB-UniRule"/>
</dbReference>
<keyword evidence="7" id="KW-0677">Repeat</keyword>
<keyword evidence="11 22" id="KW-1133">Transmembrane helix</keyword>
<dbReference type="PANTHER" id="PTHR24416:SF550">
    <property type="entry name" value="FIBROBLAST GROWTH FACTOR RECEPTOR HOMOLOG 1-RELATED"/>
    <property type="match status" value="1"/>
</dbReference>
<dbReference type="InterPro" id="IPR013783">
    <property type="entry name" value="Ig-like_fold"/>
</dbReference>
<evidence type="ECO:0000256" key="2">
    <source>
        <dbReference type="ARBA" id="ARBA00011902"/>
    </source>
</evidence>
<evidence type="ECO:0000256" key="5">
    <source>
        <dbReference type="ARBA" id="ARBA00022692"/>
    </source>
</evidence>
<keyword evidence="5 22" id="KW-0812">Transmembrane</keyword>
<evidence type="ECO:0000256" key="7">
    <source>
        <dbReference type="ARBA" id="ARBA00022737"/>
    </source>
</evidence>
<feature type="region of interest" description="Disordered" evidence="21">
    <location>
        <begin position="1128"/>
        <end position="1152"/>
    </location>
</feature>
<dbReference type="PROSITE" id="PS00107">
    <property type="entry name" value="PROTEIN_KINASE_ATP"/>
    <property type="match status" value="1"/>
</dbReference>
<dbReference type="SMART" id="SM00409">
    <property type="entry name" value="IG"/>
    <property type="match status" value="5"/>
</dbReference>
<evidence type="ECO:0000256" key="14">
    <source>
        <dbReference type="ARBA" id="ARBA00023157"/>
    </source>
</evidence>
<evidence type="ECO:0000256" key="3">
    <source>
        <dbReference type="ARBA" id="ARBA00022553"/>
    </source>
</evidence>
<evidence type="ECO:0000256" key="12">
    <source>
        <dbReference type="ARBA" id="ARBA00023136"/>
    </source>
</evidence>
<evidence type="ECO:0000256" key="8">
    <source>
        <dbReference type="ARBA" id="ARBA00022741"/>
    </source>
</evidence>
<feature type="compositionally biased region" description="Basic and acidic residues" evidence="21">
    <location>
        <begin position="135"/>
        <end position="147"/>
    </location>
</feature>
<comment type="caution">
    <text evidence="25">The sequence shown here is derived from an EMBL/GenBank/DDBJ whole genome shotgun (WGS) entry which is preliminary data.</text>
</comment>
<keyword evidence="16" id="KW-0325">Glycoprotein</keyword>
<keyword evidence="8 20" id="KW-0547">Nucleotide-binding</keyword>
<dbReference type="GO" id="GO:0043235">
    <property type="term" value="C:receptor complex"/>
    <property type="evidence" value="ECO:0007669"/>
    <property type="project" value="TreeGrafter"/>
</dbReference>
<feature type="domain" description="Ig-like" evidence="24">
    <location>
        <begin position="46"/>
        <end position="122"/>
    </location>
</feature>
<keyword evidence="12 22" id="KW-0472">Membrane</keyword>